<dbReference type="InterPro" id="IPR004859">
    <property type="entry name" value="Xrn1_N"/>
</dbReference>
<dbReference type="GO" id="GO:0005634">
    <property type="term" value="C:nucleus"/>
    <property type="evidence" value="ECO:0007669"/>
    <property type="project" value="TreeGrafter"/>
</dbReference>
<dbReference type="GO" id="GO:0003723">
    <property type="term" value="F:RNA binding"/>
    <property type="evidence" value="ECO:0007669"/>
    <property type="project" value="TreeGrafter"/>
</dbReference>
<dbReference type="EMBL" id="CALTRL010000203">
    <property type="protein sequence ID" value="CAH7667100.1"/>
    <property type="molecule type" value="Genomic_DNA"/>
</dbReference>
<accession>A0AAV0AG14</accession>
<dbReference type="AlphaFoldDB" id="A0AAV0AG14"/>
<protein>
    <recommendedName>
        <fullName evidence="2">Xrn1 N-terminal domain-containing protein</fullName>
    </recommendedName>
</protein>
<organism evidence="3 4">
    <name type="scientific">Phakopsora pachyrhizi</name>
    <name type="common">Asian soybean rust disease fungus</name>
    <dbReference type="NCBI Taxonomy" id="170000"/>
    <lineage>
        <taxon>Eukaryota</taxon>
        <taxon>Fungi</taxon>
        <taxon>Dikarya</taxon>
        <taxon>Basidiomycota</taxon>
        <taxon>Pucciniomycotina</taxon>
        <taxon>Pucciniomycetes</taxon>
        <taxon>Pucciniales</taxon>
        <taxon>Phakopsoraceae</taxon>
        <taxon>Phakopsora</taxon>
    </lineage>
</organism>
<dbReference type="Gene3D" id="3.40.50.12390">
    <property type="match status" value="1"/>
</dbReference>
<sequence length="470" mass="53146">MKEWRGRECSRDIVRKFLVDFEDEGANLGRNGRRHWKEEEKLGGGAHQGQSDWRKITGVAYGFVNMQYGIQYENGLICAKEAPDLEVLYPPLWSHNVIYGLDADLIMLSLATHESHFKVLREDVFSDERRRKRADKFDVKQKPMERKPFIFLDVSTLREYLPVELNVTNLARMGGYLTDYVQLSLSLTRIILECLAARKEEIFRKPQEAEERQDNISNRQNIKAELRQKNMQLPPKSSFSPTGSEGISQSNRSAIRSASLDAASMGLQIHQLSQTHQSSSFHCSNSQPQPSSNLKTVSTTSEELFIIITPTQLLQCLINLPKLVLKSTDSLTADESNSILIKHSRSVSFQDGRKNRNIDGLDDNLEDKPTKKIKSKSHRDLHQSGQSTVILTSSTKKVRRKASSNNGNVSNLLSINNQQTSNTTSMMGTSIGNSLTTGMSGCSFDLNYERRLESVIRLKEILPLLDQIDL</sequence>
<reference evidence="3" key="1">
    <citation type="submission" date="2022-06" db="EMBL/GenBank/DDBJ databases">
        <authorList>
            <consortium name="SYNGENTA / RWTH Aachen University"/>
        </authorList>
    </citation>
    <scope>NUCLEOTIDE SEQUENCE</scope>
</reference>
<keyword evidence="4" id="KW-1185">Reference proteome</keyword>
<dbReference type="Pfam" id="PF03159">
    <property type="entry name" value="XRN_N"/>
    <property type="match status" value="1"/>
</dbReference>
<dbReference type="GO" id="GO:0004534">
    <property type="term" value="F:5'-3' RNA exonuclease activity"/>
    <property type="evidence" value="ECO:0007669"/>
    <property type="project" value="UniProtKB-ARBA"/>
</dbReference>
<gene>
    <name evidence="3" type="ORF">PPACK8108_LOCUS1485</name>
</gene>
<proteinExistence type="predicted"/>
<evidence type="ECO:0000313" key="4">
    <source>
        <dbReference type="Proteomes" id="UP001153365"/>
    </source>
</evidence>
<dbReference type="InterPro" id="IPR027073">
    <property type="entry name" value="5_3_exoribonuclease"/>
</dbReference>
<feature type="compositionally biased region" description="Low complexity" evidence="1">
    <location>
        <begin position="403"/>
        <end position="413"/>
    </location>
</feature>
<feature type="region of interest" description="Disordered" evidence="1">
    <location>
        <begin position="394"/>
        <end position="413"/>
    </location>
</feature>
<dbReference type="PANTHER" id="PTHR12341:SF41">
    <property type="entry name" value="5'-3' EXORIBONUCLEASE 2"/>
    <property type="match status" value="1"/>
</dbReference>
<feature type="compositionally biased region" description="Polar residues" evidence="1">
    <location>
        <begin position="229"/>
        <end position="251"/>
    </location>
</feature>
<evidence type="ECO:0000256" key="1">
    <source>
        <dbReference type="SAM" id="MobiDB-lite"/>
    </source>
</evidence>
<evidence type="ECO:0000259" key="2">
    <source>
        <dbReference type="Pfam" id="PF03159"/>
    </source>
</evidence>
<dbReference type="GO" id="GO:0000956">
    <property type="term" value="P:nuclear-transcribed mRNA catabolic process"/>
    <property type="evidence" value="ECO:0007669"/>
    <property type="project" value="TreeGrafter"/>
</dbReference>
<dbReference type="PANTHER" id="PTHR12341">
    <property type="entry name" value="5'-&gt;3' EXORIBONUCLEASE"/>
    <property type="match status" value="1"/>
</dbReference>
<feature type="region of interest" description="Disordered" evidence="1">
    <location>
        <begin position="226"/>
        <end position="251"/>
    </location>
</feature>
<dbReference type="Proteomes" id="UP001153365">
    <property type="component" value="Unassembled WGS sequence"/>
</dbReference>
<feature type="region of interest" description="Disordered" evidence="1">
    <location>
        <begin position="351"/>
        <end position="385"/>
    </location>
</feature>
<feature type="domain" description="Xrn1 N-terminal" evidence="2">
    <location>
        <begin position="95"/>
        <end position="123"/>
    </location>
</feature>
<evidence type="ECO:0000313" key="3">
    <source>
        <dbReference type="EMBL" id="CAH7667100.1"/>
    </source>
</evidence>
<comment type="caution">
    <text evidence="3">The sequence shown here is derived from an EMBL/GenBank/DDBJ whole genome shotgun (WGS) entry which is preliminary data.</text>
</comment>
<name>A0AAV0AG14_PHAPC</name>